<feature type="region of interest" description="Disordered" evidence="5">
    <location>
        <begin position="89"/>
        <end position="181"/>
    </location>
</feature>
<dbReference type="Proteomes" id="UP000241818">
    <property type="component" value="Unassembled WGS sequence"/>
</dbReference>
<dbReference type="EMBL" id="KZ679009">
    <property type="protein sequence ID" value="PSS22261.1"/>
    <property type="molecule type" value="Genomic_DNA"/>
</dbReference>
<dbReference type="InParanoid" id="A0A2T3B691"/>
<dbReference type="SMART" id="SM00338">
    <property type="entry name" value="BRLZ"/>
    <property type="match status" value="1"/>
</dbReference>
<accession>A0A2T3B691</accession>
<feature type="compositionally biased region" description="Polar residues" evidence="5">
    <location>
        <begin position="54"/>
        <end position="67"/>
    </location>
</feature>
<feature type="region of interest" description="Disordered" evidence="5">
    <location>
        <begin position="266"/>
        <end position="327"/>
    </location>
</feature>
<dbReference type="Gene3D" id="1.20.5.170">
    <property type="match status" value="1"/>
</dbReference>
<evidence type="ECO:0000256" key="1">
    <source>
        <dbReference type="ARBA" id="ARBA00004123"/>
    </source>
</evidence>
<dbReference type="OrthoDB" id="5380163at2759"/>
<dbReference type="SUPFAM" id="SSF57959">
    <property type="entry name" value="Leucine zipper domain"/>
    <property type="match status" value="1"/>
</dbReference>
<dbReference type="SUPFAM" id="SSF111430">
    <property type="entry name" value="YAP1 redox domain"/>
    <property type="match status" value="1"/>
</dbReference>
<dbReference type="GO" id="GO:0001228">
    <property type="term" value="F:DNA-binding transcription activator activity, RNA polymerase II-specific"/>
    <property type="evidence" value="ECO:0007669"/>
    <property type="project" value="TreeGrafter"/>
</dbReference>
<dbReference type="GO" id="GO:0034599">
    <property type="term" value="P:cellular response to oxidative stress"/>
    <property type="evidence" value="ECO:0007669"/>
    <property type="project" value="UniProtKB-ARBA"/>
</dbReference>
<evidence type="ECO:0000256" key="3">
    <source>
        <dbReference type="ARBA" id="ARBA00023242"/>
    </source>
</evidence>
<dbReference type="InterPro" id="IPR050936">
    <property type="entry name" value="AP-1-like"/>
</dbReference>
<dbReference type="Gene3D" id="1.10.238.100">
    <property type="entry name" value="YAP1 redox domain. Chain B"/>
    <property type="match status" value="1"/>
</dbReference>
<keyword evidence="8" id="KW-1185">Reference proteome</keyword>
<dbReference type="AlphaFoldDB" id="A0A2T3B691"/>
<dbReference type="Pfam" id="PF08601">
    <property type="entry name" value="PAP1"/>
    <property type="match status" value="1"/>
</dbReference>
<dbReference type="InterPro" id="IPR046347">
    <property type="entry name" value="bZIP_sf"/>
</dbReference>
<gene>
    <name evidence="7" type="ORF">M430DRAFT_118588</name>
</gene>
<dbReference type="InterPro" id="IPR023167">
    <property type="entry name" value="Yap1_redox_dom_sf"/>
</dbReference>
<feature type="compositionally biased region" description="Polar residues" evidence="5">
    <location>
        <begin position="306"/>
        <end position="323"/>
    </location>
</feature>
<dbReference type="Pfam" id="PF00170">
    <property type="entry name" value="bZIP_1"/>
    <property type="match status" value="1"/>
</dbReference>
<proteinExistence type="inferred from homology"/>
<feature type="compositionally biased region" description="Basic and acidic residues" evidence="5">
    <location>
        <begin position="113"/>
        <end position="123"/>
    </location>
</feature>
<comment type="similarity">
    <text evidence="4">Belongs to the bZIP family. YAP subfamily.</text>
</comment>
<comment type="subcellular location">
    <subcellularLocation>
        <location evidence="2">Cytoplasm</location>
    </subcellularLocation>
    <subcellularLocation>
        <location evidence="1">Nucleus</location>
    </subcellularLocation>
</comment>
<dbReference type="PANTHER" id="PTHR40621">
    <property type="entry name" value="TRANSCRIPTION FACTOR KAPC-RELATED"/>
    <property type="match status" value="1"/>
</dbReference>
<sequence length="633" mass="68221">MDSVFATPRVSPRLTLSARQEELLSKALNSNKQPTVDLSFPLSNPALPMAPGSFSGSPLQAPGSGTLNGFEESPFIDYDYEFDADGSFDYDFGNETQGQMIGKLPGTSSDGDADAHDKRSHPDDEGEDEEGGGKRREGDEKASKKPGRKPLTSEPTSKRKAQNRAAQRAFRERKEKHLKDLETKVEDLQKASESANHENSILRAQIEKMSIELREYRKRLSLNGNLARTPSLNNGMQPYMAGRGVASTGLSNPNDVNFQFEFPRFGRLPGPPNSGSSVVNGTKQPTTSPTSTTQKMSSAGEKAQVSPLNQTLPYPSTNGSNAGLKQAALDGGDMSSLSGLFSPALLDSVGKSPSFEFISNGTNGSNGSRTSTDSNGQISNGQSTSHSSPSASSNSNHGASSSCGTSPEPSMQQSPVYGKPSDATLSTIGEENCANACSEGELTFCEQLNMACGNPNNPIPRTMSESSSGNIENPAFDIHGIDWFAQQNGNQFDPQLFGDYREPQDNILSADGFNDSFFNDAFTLPEFNTPFNLPPSPAASKKDLVAQIDEKQNEEEEVVPAEDRSQLLNCNTIWDRLQACPKVKEGEFDLDLLCKDLQKKAKCSETGAVVNESDFNKIMKSYVHEDTVGAHKA</sequence>
<evidence type="ECO:0000256" key="2">
    <source>
        <dbReference type="ARBA" id="ARBA00004496"/>
    </source>
</evidence>
<protein>
    <recommendedName>
        <fullName evidence="6">BZIP domain-containing protein</fullName>
    </recommendedName>
</protein>
<dbReference type="InterPro" id="IPR004827">
    <property type="entry name" value="bZIP"/>
</dbReference>
<feature type="compositionally biased region" description="Basic and acidic residues" evidence="5">
    <location>
        <begin position="131"/>
        <end position="143"/>
    </location>
</feature>
<dbReference type="CDD" id="cd14688">
    <property type="entry name" value="bZIP_YAP"/>
    <property type="match status" value="1"/>
</dbReference>
<feature type="domain" description="BZIP" evidence="6">
    <location>
        <begin position="153"/>
        <end position="216"/>
    </location>
</feature>
<evidence type="ECO:0000313" key="7">
    <source>
        <dbReference type="EMBL" id="PSS22261.1"/>
    </source>
</evidence>
<feature type="region of interest" description="Disordered" evidence="5">
    <location>
        <begin position="357"/>
        <end position="423"/>
    </location>
</feature>
<feature type="region of interest" description="Disordered" evidence="5">
    <location>
        <begin position="49"/>
        <end position="72"/>
    </location>
</feature>
<evidence type="ECO:0000313" key="8">
    <source>
        <dbReference type="Proteomes" id="UP000241818"/>
    </source>
</evidence>
<evidence type="ECO:0000256" key="4">
    <source>
        <dbReference type="ARBA" id="ARBA00038132"/>
    </source>
</evidence>
<feature type="compositionally biased region" description="Polar residues" evidence="5">
    <location>
        <begin position="403"/>
        <end position="415"/>
    </location>
</feature>
<evidence type="ECO:0000256" key="5">
    <source>
        <dbReference type="SAM" id="MobiDB-lite"/>
    </source>
</evidence>
<dbReference type="PROSITE" id="PS00036">
    <property type="entry name" value="BZIP_BASIC"/>
    <property type="match status" value="1"/>
</dbReference>
<organism evidence="7 8">
    <name type="scientific">Amorphotheca resinae ATCC 22711</name>
    <dbReference type="NCBI Taxonomy" id="857342"/>
    <lineage>
        <taxon>Eukaryota</taxon>
        <taxon>Fungi</taxon>
        <taxon>Dikarya</taxon>
        <taxon>Ascomycota</taxon>
        <taxon>Pezizomycotina</taxon>
        <taxon>Leotiomycetes</taxon>
        <taxon>Helotiales</taxon>
        <taxon>Amorphothecaceae</taxon>
        <taxon>Amorphotheca</taxon>
    </lineage>
</organism>
<feature type="compositionally biased region" description="Low complexity" evidence="5">
    <location>
        <begin position="282"/>
        <end position="295"/>
    </location>
</feature>
<feature type="compositionally biased region" description="Polar residues" evidence="5">
    <location>
        <begin position="357"/>
        <end position="382"/>
    </location>
</feature>
<dbReference type="GeneID" id="36569798"/>
<name>A0A2T3B691_AMORE</name>
<dbReference type="GO" id="GO:0000976">
    <property type="term" value="F:transcription cis-regulatory region binding"/>
    <property type="evidence" value="ECO:0007669"/>
    <property type="project" value="InterPro"/>
</dbReference>
<keyword evidence="3" id="KW-0539">Nucleus</keyword>
<evidence type="ECO:0000259" key="6">
    <source>
        <dbReference type="PROSITE" id="PS50217"/>
    </source>
</evidence>
<feature type="compositionally biased region" description="Low complexity" evidence="5">
    <location>
        <begin position="383"/>
        <end position="402"/>
    </location>
</feature>
<dbReference type="InterPro" id="IPR013910">
    <property type="entry name" value="TF_PAP1"/>
</dbReference>
<dbReference type="FunFam" id="1.20.5.170:FF:000067">
    <property type="entry name" value="BZIP transcription factor"/>
    <property type="match status" value="1"/>
</dbReference>
<dbReference type="GO" id="GO:0005737">
    <property type="term" value="C:cytoplasm"/>
    <property type="evidence" value="ECO:0007669"/>
    <property type="project" value="UniProtKB-SubCell"/>
</dbReference>
<dbReference type="GO" id="GO:0090575">
    <property type="term" value="C:RNA polymerase II transcription regulator complex"/>
    <property type="evidence" value="ECO:0007669"/>
    <property type="project" value="TreeGrafter"/>
</dbReference>
<feature type="compositionally biased region" description="Basic and acidic residues" evidence="5">
    <location>
        <begin position="169"/>
        <end position="181"/>
    </location>
</feature>
<dbReference type="PANTHER" id="PTHR40621:SF6">
    <property type="entry name" value="AP-1-LIKE TRANSCRIPTION FACTOR YAP1-RELATED"/>
    <property type="match status" value="1"/>
</dbReference>
<reference evidence="7 8" key="1">
    <citation type="journal article" date="2018" name="New Phytol.">
        <title>Comparative genomics and transcriptomics depict ericoid mycorrhizal fungi as versatile saprotrophs and plant mutualists.</title>
        <authorList>
            <person name="Martino E."/>
            <person name="Morin E."/>
            <person name="Grelet G.A."/>
            <person name="Kuo A."/>
            <person name="Kohler A."/>
            <person name="Daghino S."/>
            <person name="Barry K.W."/>
            <person name="Cichocki N."/>
            <person name="Clum A."/>
            <person name="Dockter R.B."/>
            <person name="Hainaut M."/>
            <person name="Kuo R.C."/>
            <person name="LaButti K."/>
            <person name="Lindahl B.D."/>
            <person name="Lindquist E.A."/>
            <person name="Lipzen A."/>
            <person name="Khouja H.R."/>
            <person name="Magnuson J."/>
            <person name="Murat C."/>
            <person name="Ohm R.A."/>
            <person name="Singer S.W."/>
            <person name="Spatafora J.W."/>
            <person name="Wang M."/>
            <person name="Veneault-Fourrey C."/>
            <person name="Henrissat B."/>
            <person name="Grigoriev I.V."/>
            <person name="Martin F.M."/>
            <person name="Perotto S."/>
        </authorList>
    </citation>
    <scope>NUCLEOTIDE SEQUENCE [LARGE SCALE GENOMIC DNA]</scope>
    <source>
        <strain evidence="7 8">ATCC 22711</strain>
    </source>
</reference>
<dbReference type="RefSeq" id="XP_024722416.1">
    <property type="nucleotide sequence ID" value="XM_024861717.1"/>
</dbReference>
<dbReference type="PROSITE" id="PS50217">
    <property type="entry name" value="BZIP"/>
    <property type="match status" value="1"/>
</dbReference>
<dbReference type="STRING" id="857342.A0A2T3B691"/>